<dbReference type="GO" id="GO:0051301">
    <property type="term" value="P:cell division"/>
    <property type="evidence" value="ECO:0007669"/>
    <property type="project" value="UniProtKB-KW"/>
</dbReference>
<dbReference type="InterPro" id="IPR003838">
    <property type="entry name" value="ABC3_permease_C"/>
</dbReference>
<dbReference type="EMBL" id="DVMT01000015">
    <property type="protein sequence ID" value="HIU39948.1"/>
    <property type="molecule type" value="Genomic_DNA"/>
</dbReference>
<comment type="function">
    <text evidence="10">Part of the ABC transporter FtsEX involved in asymmetric cellular division facilitating the initiation of sporulation.</text>
</comment>
<dbReference type="PANTHER" id="PTHR47755:SF1">
    <property type="entry name" value="CELL DIVISION PROTEIN FTSX"/>
    <property type="match status" value="1"/>
</dbReference>
<evidence type="ECO:0000259" key="13">
    <source>
        <dbReference type="Pfam" id="PF18075"/>
    </source>
</evidence>
<evidence type="ECO:0000313" key="15">
    <source>
        <dbReference type="Proteomes" id="UP000824074"/>
    </source>
</evidence>
<evidence type="ECO:0000256" key="2">
    <source>
        <dbReference type="ARBA" id="ARBA00007379"/>
    </source>
</evidence>
<dbReference type="PROSITE" id="PS51257">
    <property type="entry name" value="PROKAR_LIPOPROTEIN"/>
    <property type="match status" value="1"/>
</dbReference>
<feature type="transmembrane region" description="Helical" evidence="11">
    <location>
        <begin position="174"/>
        <end position="194"/>
    </location>
</feature>
<evidence type="ECO:0000256" key="4">
    <source>
        <dbReference type="ARBA" id="ARBA00022475"/>
    </source>
</evidence>
<evidence type="ECO:0000256" key="9">
    <source>
        <dbReference type="ARBA" id="ARBA00023306"/>
    </source>
</evidence>
<keyword evidence="9 10" id="KW-0131">Cell cycle</keyword>
<dbReference type="Pfam" id="PF02687">
    <property type="entry name" value="FtsX"/>
    <property type="match status" value="1"/>
</dbReference>
<dbReference type="GO" id="GO:0005886">
    <property type="term" value="C:plasma membrane"/>
    <property type="evidence" value="ECO:0007669"/>
    <property type="project" value="UniProtKB-SubCell"/>
</dbReference>
<keyword evidence="5 10" id="KW-0132">Cell division</keyword>
<dbReference type="Proteomes" id="UP000824074">
    <property type="component" value="Unassembled WGS sequence"/>
</dbReference>
<dbReference type="Gene3D" id="3.30.70.3040">
    <property type="match status" value="1"/>
</dbReference>
<gene>
    <name evidence="14" type="ORF">IAB68_01420</name>
</gene>
<comment type="similarity">
    <text evidence="2 10">Belongs to the ABC-4 integral membrane protein family. FtsX subfamily.</text>
</comment>
<dbReference type="PIRSF" id="PIRSF003097">
    <property type="entry name" value="FtsX"/>
    <property type="match status" value="1"/>
</dbReference>
<protein>
    <recommendedName>
        <fullName evidence="3 10">Cell division protein FtsX</fullName>
    </recommendedName>
</protein>
<feature type="domain" description="FtsX extracellular" evidence="13">
    <location>
        <begin position="62"/>
        <end position="154"/>
    </location>
</feature>
<dbReference type="InterPro" id="IPR040690">
    <property type="entry name" value="FtsX_ECD"/>
</dbReference>
<feature type="transmembrane region" description="Helical" evidence="11">
    <location>
        <begin position="227"/>
        <end position="249"/>
    </location>
</feature>
<evidence type="ECO:0000256" key="11">
    <source>
        <dbReference type="SAM" id="Phobius"/>
    </source>
</evidence>
<comment type="caution">
    <text evidence="14">The sequence shown here is derived from an EMBL/GenBank/DDBJ whole genome shotgun (WGS) entry which is preliminary data.</text>
</comment>
<dbReference type="AlphaFoldDB" id="A0A9D1IMP5"/>
<evidence type="ECO:0000313" key="14">
    <source>
        <dbReference type="EMBL" id="HIU39948.1"/>
    </source>
</evidence>
<reference evidence="14" key="1">
    <citation type="submission" date="2020-10" db="EMBL/GenBank/DDBJ databases">
        <authorList>
            <person name="Gilroy R."/>
        </authorList>
    </citation>
    <scope>NUCLEOTIDE SEQUENCE</scope>
    <source>
        <strain evidence="14">CHK193-30670</strain>
    </source>
</reference>
<evidence type="ECO:0000256" key="5">
    <source>
        <dbReference type="ARBA" id="ARBA00022618"/>
    </source>
</evidence>
<keyword evidence="8 10" id="KW-0472">Membrane</keyword>
<evidence type="ECO:0000256" key="7">
    <source>
        <dbReference type="ARBA" id="ARBA00022989"/>
    </source>
</evidence>
<proteinExistence type="inferred from homology"/>
<evidence type="ECO:0000256" key="6">
    <source>
        <dbReference type="ARBA" id="ARBA00022692"/>
    </source>
</evidence>
<keyword evidence="7 11" id="KW-1133">Transmembrane helix</keyword>
<organism evidence="14 15">
    <name type="scientific">Candidatus Aphodocola excrementigallinarum</name>
    <dbReference type="NCBI Taxonomy" id="2840670"/>
    <lineage>
        <taxon>Bacteria</taxon>
        <taxon>Bacillati</taxon>
        <taxon>Bacillota</taxon>
        <taxon>Bacilli</taxon>
        <taxon>Candidatus Aphodocola</taxon>
    </lineage>
</organism>
<reference evidence="14" key="2">
    <citation type="journal article" date="2021" name="PeerJ">
        <title>Extensive microbial diversity within the chicken gut microbiome revealed by metagenomics and culture.</title>
        <authorList>
            <person name="Gilroy R."/>
            <person name="Ravi A."/>
            <person name="Getino M."/>
            <person name="Pursley I."/>
            <person name="Horton D.L."/>
            <person name="Alikhan N.F."/>
            <person name="Baker D."/>
            <person name="Gharbi K."/>
            <person name="Hall N."/>
            <person name="Watson M."/>
            <person name="Adriaenssens E.M."/>
            <person name="Foster-Nyarko E."/>
            <person name="Jarju S."/>
            <person name="Secka A."/>
            <person name="Antonio M."/>
            <person name="Oren A."/>
            <person name="Chaudhuri R.R."/>
            <person name="La Ragione R."/>
            <person name="Hildebrand F."/>
            <person name="Pallen M.J."/>
        </authorList>
    </citation>
    <scope>NUCLEOTIDE SEQUENCE</scope>
    <source>
        <strain evidence="14">CHK193-30670</strain>
    </source>
</reference>
<name>A0A9D1IMP5_9FIRM</name>
<evidence type="ECO:0000256" key="8">
    <source>
        <dbReference type="ARBA" id="ARBA00023136"/>
    </source>
</evidence>
<sequence length="299" mass="33383">MKALRILLRNIRDGFKSVGRNLSLSIASISCITITLLIVAIALVVSYNVENVTKLVKEDFTIVTFVDTSTTDEQLNTLKENIETLNNVESVDIETKDQVADEMKGTSDELSAIIDTWSDENNPLYDTLLVKVKNTERISNTADKISDMDLVTDVKYGQGMVEELMAVFDVVEKAMVVAMVALIFVTLFLISNTIKITIFSRKREIEIMRLVGASNFSIKQPFVIEGFCLGFIGSLIPIAVTLYGYSALYKHFNGQFFSPFIQLVKPEPFIYMVSLILLGLGVVVGMIGSYRAVRKYLKI</sequence>
<evidence type="ECO:0000259" key="12">
    <source>
        <dbReference type="Pfam" id="PF02687"/>
    </source>
</evidence>
<feature type="transmembrane region" description="Helical" evidence="11">
    <location>
        <begin position="269"/>
        <end position="293"/>
    </location>
</feature>
<keyword evidence="6 11" id="KW-0812">Transmembrane</keyword>
<dbReference type="NCBIfam" id="NF038347">
    <property type="entry name" value="FtsX_Gpos"/>
    <property type="match status" value="1"/>
</dbReference>
<feature type="transmembrane region" description="Helical" evidence="11">
    <location>
        <begin position="21"/>
        <end position="45"/>
    </location>
</feature>
<comment type="subcellular location">
    <subcellularLocation>
        <location evidence="1">Cell membrane</location>
        <topology evidence="1">Multi-pass membrane protein</topology>
    </subcellularLocation>
</comment>
<evidence type="ECO:0000256" key="10">
    <source>
        <dbReference type="PIRNR" id="PIRNR003097"/>
    </source>
</evidence>
<keyword evidence="4 10" id="KW-1003">Cell membrane</keyword>
<dbReference type="Pfam" id="PF18075">
    <property type="entry name" value="FtsX_ECD"/>
    <property type="match status" value="1"/>
</dbReference>
<dbReference type="InterPro" id="IPR058204">
    <property type="entry name" value="FtsX_firmicutes-type"/>
</dbReference>
<evidence type="ECO:0000256" key="3">
    <source>
        <dbReference type="ARBA" id="ARBA00021907"/>
    </source>
</evidence>
<dbReference type="PANTHER" id="PTHR47755">
    <property type="entry name" value="CELL DIVISION PROTEIN FTSX"/>
    <property type="match status" value="1"/>
</dbReference>
<accession>A0A9D1IMP5</accession>
<feature type="domain" description="ABC3 transporter permease C-terminal" evidence="12">
    <location>
        <begin position="177"/>
        <end position="296"/>
    </location>
</feature>
<evidence type="ECO:0000256" key="1">
    <source>
        <dbReference type="ARBA" id="ARBA00004651"/>
    </source>
</evidence>
<dbReference type="InterPro" id="IPR004513">
    <property type="entry name" value="FtsX"/>
</dbReference>